<gene>
    <name evidence="2" type="ordered locus">Namu_0784</name>
</gene>
<proteinExistence type="predicted"/>
<keyword evidence="3" id="KW-1185">Reference proteome</keyword>
<dbReference type="SUPFAM" id="SSF50475">
    <property type="entry name" value="FMN-binding split barrel"/>
    <property type="match status" value="1"/>
</dbReference>
<evidence type="ECO:0000313" key="3">
    <source>
        <dbReference type="Proteomes" id="UP000002218"/>
    </source>
</evidence>
<evidence type="ECO:0000259" key="1">
    <source>
        <dbReference type="Pfam" id="PF01243"/>
    </source>
</evidence>
<dbReference type="HOGENOM" id="CLU_894049_0_0_11"/>
<dbReference type="OrthoDB" id="162914at2"/>
<dbReference type="Gene3D" id="2.30.110.10">
    <property type="entry name" value="Electron Transport, Fmn-binding Protein, Chain A"/>
    <property type="match status" value="1"/>
</dbReference>
<accession>C8X9C9</accession>
<dbReference type="KEGG" id="nml:Namu_0784"/>
<dbReference type="InterPro" id="IPR011576">
    <property type="entry name" value="Pyridox_Oxase_N"/>
</dbReference>
<dbReference type="InParanoid" id="C8X9C9"/>
<reference evidence="2 3" key="2">
    <citation type="journal article" date="2010" name="Stand. Genomic Sci.">
        <title>Complete genome sequence of Nakamurella multipartita type strain (Y-104).</title>
        <authorList>
            <person name="Tice H."/>
            <person name="Mayilraj S."/>
            <person name="Sims D."/>
            <person name="Lapidus A."/>
            <person name="Nolan M."/>
            <person name="Lucas S."/>
            <person name="Glavina Del Rio T."/>
            <person name="Copeland A."/>
            <person name="Cheng J.F."/>
            <person name="Meincke L."/>
            <person name="Bruce D."/>
            <person name="Goodwin L."/>
            <person name="Pitluck S."/>
            <person name="Ivanova N."/>
            <person name="Mavromatis K."/>
            <person name="Ovchinnikova G."/>
            <person name="Pati A."/>
            <person name="Chen A."/>
            <person name="Palaniappan K."/>
            <person name="Land M."/>
            <person name="Hauser L."/>
            <person name="Chang Y.J."/>
            <person name="Jeffries C.D."/>
            <person name="Detter J.C."/>
            <person name="Brettin T."/>
            <person name="Rohde M."/>
            <person name="Goker M."/>
            <person name="Bristow J."/>
            <person name="Eisen J.A."/>
            <person name="Markowitz V."/>
            <person name="Hugenholtz P."/>
            <person name="Kyrpides N.C."/>
            <person name="Klenk H.P."/>
            <person name="Chen F."/>
        </authorList>
    </citation>
    <scope>NUCLEOTIDE SEQUENCE [LARGE SCALE GENOMIC DNA]</scope>
    <source>
        <strain evidence="3">ATCC 700099 / DSM 44233 / CIP 104796 / JCM 9543 / NBRC 105858 / Y-104</strain>
    </source>
</reference>
<dbReference type="Proteomes" id="UP000002218">
    <property type="component" value="Chromosome"/>
</dbReference>
<protein>
    <submittedName>
        <fullName evidence="2">Pyridoxamine 5'-phosphate oxidase-related FMN-binding</fullName>
    </submittedName>
</protein>
<sequence>MTDLTVTPAVPTTRPADRRIDIRTAIDQYRTCELATLSRNGVPIAWPAVFDWDPATDRIVLTTSISFPQKAFNIRRDPRVALLFSDPTGTGRTDLPQILVRGTAGCPEQIHPGTTGLERYWQRLAQRQPASRTYGANRFSRRLFDWYYLRLVITVTPVEVSTAPAADRRPMGGAAVATPADGGAWARLAQELPGFSGAVLGTAADGELPVLRRVRLTPAPGSGAFLVDDPGPALTAGPASVLLHRHDDLLWNQRQIGAVGQLVRSGAGTWMFRPDRMLPTMFPANAVEMARVVIRARRTANRYLQRRGLDRPAIDWAAHRACEQPGAQ</sequence>
<evidence type="ECO:0000313" key="2">
    <source>
        <dbReference type="EMBL" id="ACV77197.1"/>
    </source>
</evidence>
<name>C8X9C9_NAKMY</name>
<dbReference type="STRING" id="479431.Namu_0784"/>
<dbReference type="InterPro" id="IPR012349">
    <property type="entry name" value="Split_barrel_FMN-bd"/>
</dbReference>
<dbReference type="AlphaFoldDB" id="C8X9C9"/>
<dbReference type="RefSeq" id="WP_015746113.1">
    <property type="nucleotide sequence ID" value="NC_013235.1"/>
</dbReference>
<organism evidence="2 3">
    <name type="scientific">Nakamurella multipartita (strain ATCC 700099 / DSM 44233 / CIP 104796 / JCM 9543 / NBRC 105858 / Y-104)</name>
    <name type="common">Microsphaera multipartita</name>
    <dbReference type="NCBI Taxonomy" id="479431"/>
    <lineage>
        <taxon>Bacteria</taxon>
        <taxon>Bacillati</taxon>
        <taxon>Actinomycetota</taxon>
        <taxon>Actinomycetes</taxon>
        <taxon>Nakamurellales</taxon>
        <taxon>Nakamurellaceae</taxon>
        <taxon>Nakamurella</taxon>
    </lineage>
</organism>
<dbReference type="eggNOG" id="COG0748">
    <property type="taxonomic scope" value="Bacteria"/>
</dbReference>
<reference evidence="3" key="1">
    <citation type="submission" date="2009-09" db="EMBL/GenBank/DDBJ databases">
        <title>The complete genome of Nakamurella multipartita DSM 44233.</title>
        <authorList>
            <consortium name="US DOE Joint Genome Institute (JGI-PGF)"/>
            <person name="Lucas S."/>
            <person name="Copeland A."/>
            <person name="Lapidus A."/>
            <person name="Glavina del Rio T."/>
            <person name="Dalin E."/>
            <person name="Tice H."/>
            <person name="Bruce D."/>
            <person name="Goodwin L."/>
            <person name="Pitluck S."/>
            <person name="Kyrpides N."/>
            <person name="Mavromatis K."/>
            <person name="Ivanova N."/>
            <person name="Ovchinnikova G."/>
            <person name="Sims D."/>
            <person name="Meincke L."/>
            <person name="Brettin T."/>
            <person name="Detter J.C."/>
            <person name="Han C."/>
            <person name="Larimer F."/>
            <person name="Land M."/>
            <person name="Hauser L."/>
            <person name="Markowitz V."/>
            <person name="Cheng J.-F."/>
            <person name="Hugenholtz P."/>
            <person name="Woyke T."/>
            <person name="Wu D."/>
            <person name="Klenk H.-P."/>
            <person name="Eisen J.A."/>
        </authorList>
    </citation>
    <scope>NUCLEOTIDE SEQUENCE [LARGE SCALE GENOMIC DNA]</scope>
    <source>
        <strain evidence="3">ATCC 700099 / DSM 44233 / CIP 104796 / JCM 9543 / NBRC 105858 / Y-104</strain>
    </source>
</reference>
<feature type="domain" description="Pyridoxamine 5'-phosphate oxidase N-terminal" evidence="1">
    <location>
        <begin position="22"/>
        <end position="104"/>
    </location>
</feature>
<dbReference type="EMBL" id="CP001737">
    <property type="protein sequence ID" value="ACV77197.1"/>
    <property type="molecule type" value="Genomic_DNA"/>
</dbReference>
<dbReference type="Pfam" id="PF01243">
    <property type="entry name" value="PNPOx_N"/>
    <property type="match status" value="1"/>
</dbReference>